<dbReference type="InterPro" id="IPR036259">
    <property type="entry name" value="MFS_trans_sf"/>
</dbReference>
<feature type="transmembrane region" description="Helical" evidence="1">
    <location>
        <begin position="59"/>
        <end position="78"/>
    </location>
</feature>
<dbReference type="AlphaFoldDB" id="A0A0A1F3H7"/>
<accession>A0A0A1F3H7</accession>
<feature type="transmembrane region" description="Helical" evidence="1">
    <location>
        <begin position="27"/>
        <end position="47"/>
    </location>
</feature>
<dbReference type="EMBL" id="CP009962">
    <property type="protein sequence ID" value="AIY39253.1"/>
    <property type="molecule type" value="Genomic_DNA"/>
</dbReference>
<evidence type="ECO:0000313" key="2">
    <source>
        <dbReference type="EMBL" id="AIY39253.1"/>
    </source>
</evidence>
<evidence type="ECO:0000256" key="1">
    <source>
        <dbReference type="SAM" id="Phobius"/>
    </source>
</evidence>
<keyword evidence="1" id="KW-1133">Transmembrane helix</keyword>
<dbReference type="SUPFAM" id="SSF103473">
    <property type="entry name" value="MFS general substrate transporter"/>
    <property type="match status" value="1"/>
</dbReference>
<dbReference type="RefSeq" id="WP_038484018.1">
    <property type="nucleotide sequence ID" value="NZ_CP009962.1"/>
</dbReference>
<keyword evidence="1" id="KW-0812">Transmembrane</keyword>
<dbReference type="HOGENOM" id="CLU_178545_0_0_4"/>
<keyword evidence="1" id="KW-0472">Membrane</keyword>
<gene>
    <name evidence="2" type="ORF">LT85_0093</name>
</gene>
<dbReference type="STRING" id="279058.LT85_0093"/>
<keyword evidence="3" id="KW-1185">Reference proteome</keyword>
<reference evidence="3" key="1">
    <citation type="journal article" date="2014" name="Soil Biol. Biochem.">
        <title>Structure and function of bacterial communities in ageing soils: Insights from the Mendocino ecological staircase.</title>
        <authorList>
            <person name="Uroz S."/>
            <person name="Tech J.J."/>
            <person name="Sawaya N.A."/>
            <person name="Frey-Klett P."/>
            <person name="Leveau J.H.J."/>
        </authorList>
    </citation>
    <scope>NUCLEOTIDE SEQUENCE [LARGE SCALE GENOMIC DNA]</scope>
    <source>
        <strain evidence="3">Cal35</strain>
    </source>
</reference>
<name>A0A0A1F3H7_9BURK</name>
<organism evidence="2 3">
    <name type="scientific">Collimonas arenae</name>
    <dbReference type="NCBI Taxonomy" id="279058"/>
    <lineage>
        <taxon>Bacteria</taxon>
        <taxon>Pseudomonadati</taxon>
        <taxon>Pseudomonadota</taxon>
        <taxon>Betaproteobacteria</taxon>
        <taxon>Burkholderiales</taxon>
        <taxon>Oxalobacteraceae</taxon>
        <taxon>Collimonas</taxon>
    </lineage>
</organism>
<protein>
    <submittedName>
        <fullName evidence="2">Putative MFS transporter</fullName>
    </submittedName>
</protein>
<sequence length="90" mass="9573">MGLIWLGTVPLSNGVVGQIFGYQYISTLYGFVFLSHQLGSFLGVWLGGVLFDMTGNYQAVWAIAIGLSAVAAIISLSIDDRAVQARPAHA</sequence>
<dbReference type="OrthoDB" id="146345at2"/>
<proteinExistence type="predicted"/>
<dbReference type="Proteomes" id="UP000030302">
    <property type="component" value="Chromosome"/>
</dbReference>
<evidence type="ECO:0000313" key="3">
    <source>
        <dbReference type="Proteomes" id="UP000030302"/>
    </source>
</evidence>
<dbReference type="KEGG" id="care:LT85_0093"/>
<dbReference type="Gene3D" id="1.20.1250.20">
    <property type="entry name" value="MFS general substrate transporter like domains"/>
    <property type="match status" value="1"/>
</dbReference>